<gene>
    <name evidence="1" type="ORF">CD32_12430</name>
</gene>
<dbReference type="GO" id="GO:0016798">
    <property type="term" value="F:hydrolase activity, acting on glycosyl bonds"/>
    <property type="evidence" value="ECO:0007669"/>
    <property type="project" value="UniProtKB-KW"/>
</dbReference>
<protein>
    <submittedName>
        <fullName evidence="1">Glycosidase</fullName>
    </submittedName>
</protein>
<evidence type="ECO:0000313" key="2">
    <source>
        <dbReference type="Proteomes" id="UP000030437"/>
    </source>
</evidence>
<dbReference type="OrthoDB" id="2739480at2"/>
<dbReference type="Proteomes" id="UP000030437">
    <property type="component" value="Unassembled WGS sequence"/>
</dbReference>
<reference evidence="1 2" key="1">
    <citation type="submission" date="2014-02" db="EMBL/GenBank/DDBJ databases">
        <title>Draft genome sequence of Lysinibacillus odysseyi NBRC 100172.</title>
        <authorList>
            <person name="Zhang F."/>
            <person name="Wang G."/>
            <person name="Zhang L."/>
        </authorList>
    </citation>
    <scope>NUCLEOTIDE SEQUENCE [LARGE SCALE GENOMIC DNA]</scope>
    <source>
        <strain evidence="1 2">NBRC 100172</strain>
    </source>
</reference>
<name>A0A0A3JBJ8_9BACI</name>
<dbReference type="STRING" id="1220589.CD32_12430"/>
<dbReference type="eggNOG" id="ENOG5033PNY">
    <property type="taxonomic scope" value="Bacteria"/>
</dbReference>
<dbReference type="EMBL" id="JPVP01000056">
    <property type="protein sequence ID" value="KGR84392.1"/>
    <property type="molecule type" value="Genomic_DNA"/>
</dbReference>
<proteinExistence type="predicted"/>
<evidence type="ECO:0000313" key="1">
    <source>
        <dbReference type="EMBL" id="KGR84392.1"/>
    </source>
</evidence>
<dbReference type="AlphaFoldDB" id="A0A0A3JBJ8"/>
<accession>A0A0A3JBJ8</accession>
<organism evidence="1 2">
    <name type="scientific">Lysinibacillus odysseyi 34hs-1 = NBRC 100172</name>
    <dbReference type="NCBI Taxonomy" id="1220589"/>
    <lineage>
        <taxon>Bacteria</taxon>
        <taxon>Bacillati</taxon>
        <taxon>Bacillota</taxon>
        <taxon>Bacilli</taxon>
        <taxon>Bacillales</taxon>
        <taxon>Bacillaceae</taxon>
        <taxon>Lysinibacillus</taxon>
    </lineage>
</organism>
<keyword evidence="1" id="KW-0326">Glycosidase</keyword>
<sequence>MKVLIVSMSALFIEALQIAIRDRRPAWQVETYSMQAPLFNQAVMKKIQEQWVDIVVIETTNQHFALMIESVKKLAGPEIDIMLLVDSRLGEVYHHVKDEERWASVTKNTSLDEFLLLMESFKSNVSTFPKVSLMEMDKKVLKDLAIGHTFEFIQRTRGLSAEEIDQSLYRINTYFQVPNYIESISKAFEQKIITY</sequence>
<comment type="caution">
    <text evidence="1">The sequence shown here is derived from an EMBL/GenBank/DDBJ whole genome shotgun (WGS) entry which is preliminary data.</text>
</comment>
<dbReference type="RefSeq" id="WP_036155040.1">
    <property type="nucleotide sequence ID" value="NZ_AVCX01000005.1"/>
</dbReference>
<keyword evidence="1" id="KW-0378">Hydrolase</keyword>
<keyword evidence="2" id="KW-1185">Reference proteome</keyword>